<sequence length="122" mass="13438">MTLHTDSAARCVPFAERARVDADWIVGIKPVSDGSTVHADYWERHPRGEEILCLLAGQVEIILSCEGGSERSVLLHAGQGFIVPRGNWHRLRVQQAGKLMFITPSQGSEHRRVGSADLEAQP</sequence>
<evidence type="ECO:0000313" key="2">
    <source>
        <dbReference type="EMBL" id="OWT66275.1"/>
    </source>
</evidence>
<dbReference type="EMBL" id="NJIH01000001">
    <property type="protein sequence ID" value="OWT66275.1"/>
    <property type="molecule type" value="Genomic_DNA"/>
</dbReference>
<dbReference type="InterPro" id="IPR011051">
    <property type="entry name" value="RmlC_Cupin_sf"/>
</dbReference>
<accession>A0A225MYH3</accession>
<comment type="caution">
    <text evidence="2">The sequence shown here is derived from an EMBL/GenBank/DDBJ whole genome shotgun (WGS) entry which is preliminary data.</text>
</comment>
<dbReference type="Proteomes" id="UP000214603">
    <property type="component" value="Unassembled WGS sequence"/>
</dbReference>
<proteinExistence type="predicted"/>
<organism evidence="2 3">
    <name type="scientific">Candidimonas nitroreducens</name>
    <dbReference type="NCBI Taxonomy" id="683354"/>
    <lineage>
        <taxon>Bacteria</taxon>
        <taxon>Pseudomonadati</taxon>
        <taxon>Pseudomonadota</taxon>
        <taxon>Betaproteobacteria</taxon>
        <taxon>Burkholderiales</taxon>
        <taxon>Alcaligenaceae</taxon>
        <taxon>Candidimonas</taxon>
    </lineage>
</organism>
<dbReference type="Gene3D" id="2.60.120.10">
    <property type="entry name" value="Jelly Rolls"/>
    <property type="match status" value="1"/>
</dbReference>
<evidence type="ECO:0000259" key="1">
    <source>
        <dbReference type="Pfam" id="PF07883"/>
    </source>
</evidence>
<dbReference type="AlphaFoldDB" id="A0A225MYH3"/>
<evidence type="ECO:0000313" key="3">
    <source>
        <dbReference type="Proteomes" id="UP000214603"/>
    </source>
</evidence>
<keyword evidence="3" id="KW-1185">Reference proteome</keyword>
<dbReference type="InterPro" id="IPR014710">
    <property type="entry name" value="RmlC-like_jellyroll"/>
</dbReference>
<dbReference type="InterPro" id="IPR013096">
    <property type="entry name" value="Cupin_2"/>
</dbReference>
<gene>
    <name evidence="2" type="ORF">CEY11_00580</name>
</gene>
<protein>
    <submittedName>
        <fullName evidence="2">Cupin</fullName>
    </submittedName>
</protein>
<reference evidence="3" key="1">
    <citation type="submission" date="2017-06" db="EMBL/GenBank/DDBJ databases">
        <title>Herbaspirillum phytohormonus sp. nov., isolated from the root nodule of Robinia pseudoacacia in lead-zinc mine.</title>
        <authorList>
            <person name="Fan M."/>
            <person name="Lin Y."/>
        </authorList>
    </citation>
    <scope>NUCLEOTIDE SEQUENCE [LARGE SCALE GENOMIC DNA]</scope>
    <source>
        <strain evidence="3">SC-089</strain>
    </source>
</reference>
<dbReference type="Pfam" id="PF07883">
    <property type="entry name" value="Cupin_2"/>
    <property type="match status" value="1"/>
</dbReference>
<name>A0A225MYH3_9BURK</name>
<feature type="domain" description="Cupin type-2" evidence="1">
    <location>
        <begin position="42"/>
        <end position="100"/>
    </location>
</feature>
<dbReference type="SUPFAM" id="SSF51182">
    <property type="entry name" value="RmlC-like cupins"/>
    <property type="match status" value="1"/>
</dbReference>